<gene>
    <name evidence="18" type="ORF">M0G41_14135</name>
</gene>
<keyword evidence="12" id="KW-0720">Serine protease</keyword>
<evidence type="ECO:0000256" key="4">
    <source>
        <dbReference type="ARBA" id="ARBA00010541"/>
    </source>
</evidence>
<feature type="region of interest" description="Disordered" evidence="15">
    <location>
        <begin position="44"/>
        <end position="63"/>
    </location>
</feature>
<evidence type="ECO:0000256" key="13">
    <source>
        <dbReference type="ARBA" id="ARBA00023016"/>
    </source>
</evidence>
<evidence type="ECO:0000256" key="7">
    <source>
        <dbReference type="ARBA" id="ARBA00022670"/>
    </source>
</evidence>
<dbReference type="Gene3D" id="2.40.10.120">
    <property type="match status" value="1"/>
</dbReference>
<dbReference type="GO" id="GO:0016787">
    <property type="term" value="F:hydrolase activity"/>
    <property type="evidence" value="ECO:0007669"/>
    <property type="project" value="UniProtKB-KW"/>
</dbReference>
<evidence type="ECO:0000256" key="14">
    <source>
        <dbReference type="ARBA" id="ARBA00032850"/>
    </source>
</evidence>
<comment type="caution">
    <text evidence="18">The sequence shown here is derived from an EMBL/GenBank/DDBJ whole genome shotgun (WGS) entry which is preliminary data.</text>
</comment>
<name>A0ABT0GK72_9GAMM</name>
<sequence length="467" mass="49383">MKKAVTWVSLVLFALALSAPALAQLPDFTGLVERVSPAVVNISAQRSSERGARRGAQEPSPEEMPEFFRRFFGQPGAPQMPQQRTSMGTGFLISADGYVITNHHVVDGANEIYVRLTDRRELKAELVGSDAQTDIAVLKVEGRGLPYLRTGNSRELKPGQWVVAIGSPFGFENSVTAGIVSAVGRASFDPSQQYVPFIQTDVAINRGNSGGPLLNTDGEVIGVNSQIYSNTGGFMGVSFSIPVEIAMRSADQLKEKGYVSRGLLGVNIQEVNRDAARALGMERPMGAAVTGFSEGSAAEKAGIQIQDVIVAFEGEEIRSASDLPPLVGLTEPGSKATVTVIRDGKRRNFEVVIGEAPRPDSQASTAGGAPAAGNPLGIVVEDLSAEQREALGIEAGQGVLVRDLEPQVAMASGLRMGDVILMVGRSKVGSAMAFAELTRELPAGEPVLLLVRRGEATQFITVTPDGE</sequence>
<comment type="similarity">
    <text evidence="4">Belongs to the peptidase S1C family.</text>
</comment>
<dbReference type="PRINTS" id="PR00834">
    <property type="entry name" value="PROTEASES2C"/>
</dbReference>
<proteinExistence type="inferred from homology"/>
<evidence type="ECO:0000256" key="5">
    <source>
        <dbReference type="ARBA" id="ARBA00013035"/>
    </source>
</evidence>
<dbReference type="InterPro" id="IPR036034">
    <property type="entry name" value="PDZ_sf"/>
</dbReference>
<accession>A0ABT0GK72</accession>
<feature type="signal peptide" evidence="16">
    <location>
        <begin position="1"/>
        <end position="23"/>
    </location>
</feature>
<evidence type="ECO:0000313" key="18">
    <source>
        <dbReference type="EMBL" id="MCK7594808.1"/>
    </source>
</evidence>
<keyword evidence="10" id="KW-0574">Periplasm</keyword>
<dbReference type="PROSITE" id="PS50106">
    <property type="entry name" value="PDZ"/>
    <property type="match status" value="1"/>
</dbReference>
<protein>
    <recommendedName>
        <fullName evidence="6">Probable periplasmic serine endoprotease DegP-like</fullName>
        <ecNumber evidence="5">3.4.21.107</ecNumber>
    </recommendedName>
    <alternativeName>
        <fullName evidence="14">Protease Do</fullName>
    </alternativeName>
</protein>
<comment type="function">
    <text evidence="2">Might be efficient in the degradation of transiently denatured and unfolded proteins which accumulate in the periplasm following stress conditions.</text>
</comment>
<dbReference type="EMBL" id="JALNMH010000012">
    <property type="protein sequence ID" value="MCK7594808.1"/>
    <property type="molecule type" value="Genomic_DNA"/>
</dbReference>
<evidence type="ECO:0000256" key="11">
    <source>
        <dbReference type="ARBA" id="ARBA00022801"/>
    </source>
</evidence>
<keyword evidence="8 16" id="KW-0732">Signal</keyword>
<dbReference type="Pfam" id="PF13180">
    <property type="entry name" value="PDZ_2"/>
    <property type="match status" value="1"/>
</dbReference>
<dbReference type="PANTHER" id="PTHR22939:SF130">
    <property type="entry name" value="PERIPLASMIC SERINE ENDOPROTEASE DEGP-LIKE-RELATED"/>
    <property type="match status" value="1"/>
</dbReference>
<dbReference type="Pfam" id="PF13365">
    <property type="entry name" value="Trypsin_2"/>
    <property type="match status" value="1"/>
</dbReference>
<evidence type="ECO:0000313" key="19">
    <source>
        <dbReference type="Proteomes" id="UP001431449"/>
    </source>
</evidence>
<evidence type="ECO:0000256" key="15">
    <source>
        <dbReference type="SAM" id="MobiDB-lite"/>
    </source>
</evidence>
<dbReference type="NCBIfam" id="TIGR02037">
    <property type="entry name" value="degP_htrA_DO"/>
    <property type="match status" value="1"/>
</dbReference>
<evidence type="ECO:0000256" key="1">
    <source>
        <dbReference type="ARBA" id="ARBA00001772"/>
    </source>
</evidence>
<dbReference type="SUPFAM" id="SSF50494">
    <property type="entry name" value="Trypsin-like serine proteases"/>
    <property type="match status" value="1"/>
</dbReference>
<reference evidence="18" key="1">
    <citation type="submission" date="2022-04" db="EMBL/GenBank/DDBJ databases">
        <title>Lysobacter sp. CAU 1642 isolated from sea sand.</title>
        <authorList>
            <person name="Kim W."/>
        </authorList>
    </citation>
    <scope>NUCLEOTIDE SEQUENCE</scope>
    <source>
        <strain evidence="18">CAU 1642</strain>
    </source>
</reference>
<dbReference type="InterPro" id="IPR001478">
    <property type="entry name" value="PDZ"/>
</dbReference>
<keyword evidence="9" id="KW-0677">Repeat</keyword>
<dbReference type="InterPro" id="IPR011782">
    <property type="entry name" value="Pept_S1C_Do"/>
</dbReference>
<feature type="domain" description="PDZ" evidence="17">
    <location>
        <begin position="260"/>
        <end position="344"/>
    </location>
</feature>
<evidence type="ECO:0000256" key="2">
    <source>
        <dbReference type="ARBA" id="ARBA00002610"/>
    </source>
</evidence>
<dbReference type="PANTHER" id="PTHR22939">
    <property type="entry name" value="SERINE PROTEASE FAMILY S1C HTRA-RELATED"/>
    <property type="match status" value="1"/>
</dbReference>
<evidence type="ECO:0000256" key="8">
    <source>
        <dbReference type="ARBA" id="ARBA00022729"/>
    </source>
</evidence>
<dbReference type="InterPro" id="IPR001940">
    <property type="entry name" value="Peptidase_S1C"/>
</dbReference>
<evidence type="ECO:0000256" key="16">
    <source>
        <dbReference type="SAM" id="SignalP"/>
    </source>
</evidence>
<comment type="subcellular location">
    <subcellularLocation>
        <location evidence="3">Periplasm</location>
    </subcellularLocation>
</comment>
<dbReference type="InterPro" id="IPR009003">
    <property type="entry name" value="Peptidase_S1_PA"/>
</dbReference>
<organism evidence="18 19">
    <name type="scientific">Pseudomarimonas salicorniae</name>
    <dbReference type="NCBI Taxonomy" id="2933270"/>
    <lineage>
        <taxon>Bacteria</taxon>
        <taxon>Pseudomonadati</taxon>
        <taxon>Pseudomonadota</taxon>
        <taxon>Gammaproteobacteria</taxon>
        <taxon>Lysobacterales</taxon>
        <taxon>Lysobacteraceae</taxon>
        <taxon>Pseudomarimonas</taxon>
    </lineage>
</organism>
<dbReference type="RefSeq" id="WP_248210453.1">
    <property type="nucleotide sequence ID" value="NZ_JALNMH010000012.1"/>
</dbReference>
<keyword evidence="11 18" id="KW-0378">Hydrolase</keyword>
<dbReference type="Proteomes" id="UP001431449">
    <property type="component" value="Unassembled WGS sequence"/>
</dbReference>
<evidence type="ECO:0000256" key="6">
    <source>
        <dbReference type="ARBA" id="ARBA00013958"/>
    </source>
</evidence>
<evidence type="ECO:0000256" key="12">
    <source>
        <dbReference type="ARBA" id="ARBA00022825"/>
    </source>
</evidence>
<evidence type="ECO:0000256" key="9">
    <source>
        <dbReference type="ARBA" id="ARBA00022737"/>
    </source>
</evidence>
<keyword evidence="19" id="KW-1185">Reference proteome</keyword>
<feature type="chain" id="PRO_5045680448" description="Probable periplasmic serine endoprotease DegP-like" evidence="16">
    <location>
        <begin position="24"/>
        <end position="467"/>
    </location>
</feature>
<dbReference type="EC" id="3.4.21.107" evidence="5"/>
<feature type="compositionally biased region" description="Basic and acidic residues" evidence="15">
    <location>
        <begin position="47"/>
        <end position="56"/>
    </location>
</feature>
<evidence type="ECO:0000259" key="17">
    <source>
        <dbReference type="PROSITE" id="PS50106"/>
    </source>
</evidence>
<dbReference type="CDD" id="cd10839">
    <property type="entry name" value="cpPDZ1_DegP-like"/>
    <property type="match status" value="1"/>
</dbReference>
<dbReference type="SMART" id="SM00228">
    <property type="entry name" value="PDZ"/>
    <property type="match status" value="2"/>
</dbReference>
<evidence type="ECO:0000256" key="10">
    <source>
        <dbReference type="ARBA" id="ARBA00022764"/>
    </source>
</evidence>
<comment type="catalytic activity">
    <reaction evidence="1">
        <text>Acts on substrates that are at least partially unfolded. The cleavage site P1 residue is normally between a pair of hydrophobic residues, such as Val-|-Val.</text>
        <dbReference type="EC" id="3.4.21.107"/>
    </reaction>
</comment>
<dbReference type="Gene3D" id="2.30.42.10">
    <property type="match status" value="2"/>
</dbReference>
<dbReference type="SUPFAM" id="SSF50156">
    <property type="entry name" value="PDZ domain-like"/>
    <property type="match status" value="2"/>
</dbReference>
<evidence type="ECO:0000256" key="3">
    <source>
        <dbReference type="ARBA" id="ARBA00004418"/>
    </source>
</evidence>
<keyword evidence="7" id="KW-0645">Protease</keyword>
<keyword evidence="13" id="KW-0346">Stress response</keyword>